<protein>
    <submittedName>
        <fullName evidence="1">Uncharacterized protein</fullName>
    </submittedName>
</protein>
<dbReference type="EMBL" id="QGDT01000016">
    <property type="protein sequence ID" value="PWJ54739.1"/>
    <property type="molecule type" value="Genomic_DNA"/>
</dbReference>
<proteinExistence type="predicted"/>
<organism evidence="1 2">
    <name type="scientific">Dyadobacter jejuensis</name>
    <dbReference type="NCBI Taxonomy" id="1082580"/>
    <lineage>
        <taxon>Bacteria</taxon>
        <taxon>Pseudomonadati</taxon>
        <taxon>Bacteroidota</taxon>
        <taxon>Cytophagia</taxon>
        <taxon>Cytophagales</taxon>
        <taxon>Spirosomataceae</taxon>
        <taxon>Dyadobacter</taxon>
    </lineage>
</organism>
<dbReference type="Proteomes" id="UP000245880">
    <property type="component" value="Unassembled WGS sequence"/>
</dbReference>
<reference evidence="1 2" key="1">
    <citation type="submission" date="2018-03" db="EMBL/GenBank/DDBJ databases">
        <title>Genomic Encyclopedia of Archaeal and Bacterial Type Strains, Phase II (KMG-II): from individual species to whole genera.</title>
        <authorList>
            <person name="Goeker M."/>
        </authorList>
    </citation>
    <scope>NUCLEOTIDE SEQUENCE [LARGE SCALE GENOMIC DNA]</scope>
    <source>
        <strain evidence="1 2">DSM 100346</strain>
    </source>
</reference>
<keyword evidence="2" id="KW-1185">Reference proteome</keyword>
<sequence>MFDLLIYTQQLRPFFKRAHATVDAVGASVAIQYVCENEITYFTSACGSDVYKYKRNAIWLLFT</sequence>
<dbReference type="AlphaFoldDB" id="A0A316ABD3"/>
<comment type="caution">
    <text evidence="1">The sequence shown here is derived from an EMBL/GenBank/DDBJ whole genome shotgun (WGS) entry which is preliminary data.</text>
</comment>
<gene>
    <name evidence="1" type="ORF">CLV98_11625</name>
</gene>
<name>A0A316ABD3_9BACT</name>
<accession>A0A316ABD3</accession>
<evidence type="ECO:0000313" key="1">
    <source>
        <dbReference type="EMBL" id="PWJ54739.1"/>
    </source>
</evidence>
<evidence type="ECO:0000313" key="2">
    <source>
        <dbReference type="Proteomes" id="UP000245880"/>
    </source>
</evidence>